<dbReference type="AlphaFoldDB" id="A0A2Z6M1P9"/>
<gene>
    <name evidence="1" type="ORF">TSUD_228500</name>
</gene>
<reference evidence="2" key="1">
    <citation type="journal article" date="2017" name="Front. Plant Sci.">
        <title>Climate Clever Clovers: New Paradigm to Reduce the Environmental Footprint of Ruminants by Breeding Low Methanogenic Forages Utilizing Haplotype Variation.</title>
        <authorList>
            <person name="Kaur P."/>
            <person name="Appels R."/>
            <person name="Bayer P.E."/>
            <person name="Keeble-Gagnere G."/>
            <person name="Wang J."/>
            <person name="Hirakawa H."/>
            <person name="Shirasawa K."/>
            <person name="Vercoe P."/>
            <person name="Stefanova K."/>
            <person name="Durmic Z."/>
            <person name="Nichols P."/>
            <person name="Revell C."/>
            <person name="Isobe S.N."/>
            <person name="Edwards D."/>
            <person name="Erskine W."/>
        </authorList>
    </citation>
    <scope>NUCLEOTIDE SEQUENCE [LARGE SCALE GENOMIC DNA]</scope>
    <source>
        <strain evidence="2">cv. Daliak</strain>
    </source>
</reference>
<accession>A0A2Z6M1P9</accession>
<dbReference type="EMBL" id="DF973190">
    <property type="protein sequence ID" value="GAU18860.1"/>
    <property type="molecule type" value="Genomic_DNA"/>
</dbReference>
<proteinExistence type="predicted"/>
<name>A0A2Z6M1P9_TRISU</name>
<keyword evidence="2" id="KW-1185">Reference proteome</keyword>
<sequence length="61" mass="6756">MLSGRLLTLYDMSCLLHLPIEVRLLDHTTSLTKDEGALLTMTLLGVEPVDVDMQVTETRGV</sequence>
<dbReference type="Proteomes" id="UP000242715">
    <property type="component" value="Unassembled WGS sequence"/>
</dbReference>
<evidence type="ECO:0000313" key="1">
    <source>
        <dbReference type="EMBL" id="GAU18860.1"/>
    </source>
</evidence>
<evidence type="ECO:0000313" key="2">
    <source>
        <dbReference type="Proteomes" id="UP000242715"/>
    </source>
</evidence>
<protein>
    <submittedName>
        <fullName evidence="1">Uncharacterized protein</fullName>
    </submittedName>
</protein>
<organism evidence="1 2">
    <name type="scientific">Trifolium subterraneum</name>
    <name type="common">Subterranean clover</name>
    <dbReference type="NCBI Taxonomy" id="3900"/>
    <lineage>
        <taxon>Eukaryota</taxon>
        <taxon>Viridiplantae</taxon>
        <taxon>Streptophyta</taxon>
        <taxon>Embryophyta</taxon>
        <taxon>Tracheophyta</taxon>
        <taxon>Spermatophyta</taxon>
        <taxon>Magnoliopsida</taxon>
        <taxon>eudicotyledons</taxon>
        <taxon>Gunneridae</taxon>
        <taxon>Pentapetalae</taxon>
        <taxon>rosids</taxon>
        <taxon>fabids</taxon>
        <taxon>Fabales</taxon>
        <taxon>Fabaceae</taxon>
        <taxon>Papilionoideae</taxon>
        <taxon>50 kb inversion clade</taxon>
        <taxon>NPAAA clade</taxon>
        <taxon>Hologalegina</taxon>
        <taxon>IRL clade</taxon>
        <taxon>Trifolieae</taxon>
        <taxon>Trifolium</taxon>
    </lineage>
</organism>